<protein>
    <submittedName>
        <fullName evidence="1">Uncharacterized protein</fullName>
    </submittedName>
</protein>
<dbReference type="RefSeq" id="WP_238202204.1">
    <property type="nucleotide sequence ID" value="NZ_BPQE01000009.1"/>
</dbReference>
<accession>A0ABU0HZY2</accession>
<evidence type="ECO:0000313" key="1">
    <source>
        <dbReference type="EMBL" id="MDQ0447907.1"/>
    </source>
</evidence>
<comment type="caution">
    <text evidence="1">The sequence shown here is derived from an EMBL/GenBank/DDBJ whole genome shotgun (WGS) entry which is preliminary data.</text>
</comment>
<dbReference type="Proteomes" id="UP001231124">
    <property type="component" value="Unassembled WGS sequence"/>
</dbReference>
<gene>
    <name evidence="1" type="ORF">QO012_002412</name>
</gene>
<dbReference type="EMBL" id="JAUSVP010000006">
    <property type="protein sequence ID" value="MDQ0447907.1"/>
    <property type="molecule type" value="Genomic_DNA"/>
</dbReference>
<evidence type="ECO:0000313" key="2">
    <source>
        <dbReference type="Proteomes" id="UP001231124"/>
    </source>
</evidence>
<proteinExistence type="predicted"/>
<reference evidence="1 2" key="1">
    <citation type="submission" date="2023-07" db="EMBL/GenBank/DDBJ databases">
        <title>Genomic Encyclopedia of Type Strains, Phase IV (KMG-IV): sequencing the most valuable type-strain genomes for metagenomic binning, comparative biology and taxonomic classification.</title>
        <authorList>
            <person name="Goeker M."/>
        </authorList>
    </citation>
    <scope>NUCLEOTIDE SEQUENCE [LARGE SCALE GENOMIC DNA]</scope>
    <source>
        <strain evidence="1 2">DSM 19013</strain>
    </source>
</reference>
<organism evidence="1 2">
    <name type="scientific">Methylobacterium aerolatum</name>
    <dbReference type="NCBI Taxonomy" id="418708"/>
    <lineage>
        <taxon>Bacteria</taxon>
        <taxon>Pseudomonadati</taxon>
        <taxon>Pseudomonadota</taxon>
        <taxon>Alphaproteobacteria</taxon>
        <taxon>Hyphomicrobiales</taxon>
        <taxon>Methylobacteriaceae</taxon>
        <taxon>Methylobacterium</taxon>
    </lineage>
</organism>
<keyword evidence="2" id="KW-1185">Reference proteome</keyword>
<sequence length="348" mass="38890">MRFHIDHDDGQSIRCWIVPDNPLAISRMVVVGEGRRIAEIPASLVDEAFRQSGWHSTGQCTFQLTEAEVPGLSTLRDLELYDADTNVRIYRRSPQTECVEQRVLLINTGIEPESTLQAVLFPHFRHSYFGLHRLSDEIATSILATRMMPSCFMSGAVTVPRYEGFMTPDQMLTGILLHEPIVEMASRMLWLKARAEEAADPDRAWRLGGLTEAVRFTAACDLTDPRSLKHYFRMLPEPAYRLLYNPLTRQLGTRMPEDPLFPGHSIAAIEVLARIGIVGHHGRFEAFASALMDRLGLSGPTPPAPLASPETLALADRLRGVKAVQEMLVFDVALSDAVKDTIDKSWKA</sequence>
<name>A0ABU0HZY2_9HYPH</name>